<evidence type="ECO:0000256" key="1">
    <source>
        <dbReference type="ARBA" id="ARBA00001933"/>
    </source>
</evidence>
<dbReference type="GO" id="GO:0008483">
    <property type="term" value="F:transaminase activity"/>
    <property type="evidence" value="ECO:0007669"/>
    <property type="project" value="UniProtKB-KW"/>
</dbReference>
<comment type="similarity">
    <text evidence="2">Belongs to the class-I pyridoxal-phosphate-dependent aminotransferase family.</text>
</comment>
<evidence type="ECO:0000259" key="7">
    <source>
        <dbReference type="Pfam" id="PF00155"/>
    </source>
</evidence>
<dbReference type="InterPro" id="IPR050859">
    <property type="entry name" value="Class-I_PLP-dep_aminotransf"/>
</dbReference>
<comment type="subunit">
    <text evidence="3">Homodimer.</text>
</comment>
<dbReference type="SUPFAM" id="SSF53383">
    <property type="entry name" value="PLP-dependent transferases"/>
    <property type="match status" value="1"/>
</dbReference>
<evidence type="ECO:0000256" key="6">
    <source>
        <dbReference type="ARBA" id="ARBA00022898"/>
    </source>
</evidence>
<dbReference type="InterPro" id="IPR015421">
    <property type="entry name" value="PyrdxlP-dep_Trfase_major"/>
</dbReference>
<sequence length="397" mass="43795">MTQFKYSKRVPADGTDAVGAILQAAADPKIISFAGGLPAPELFPVKEMKAAVDKVFEEHGQEAMQYGAAKGVTALREVIQQHVKEKEDVDSELDNVLVTTGSEQALDLVGKAFVDPGDTVLVEQPTYLCALDVFRSYGANFASVEMDEDGMKMDALEEVLKANPNTKLIYTVPNFQNPTGRTMTEERRKQLAELAEKYDVYVLEDNPYGEIRFAGQHVPAVKSFDKSGHVLYMSTFSKTLAPGFRLGWLVADEDVVNKLTVLKQSADLHTDNLAQFAVAQFFADNDVDAHVKEISALYGKRKDLMLEGIKKYFPEGVKYTDPEGGMFLWVEVPGVDDTVELFKECLEHDVAFVPGDPFFAGEVQPGAFRLNYSNMKEDQIEVGLKRLGAALTAAVNK</sequence>
<evidence type="ECO:0000256" key="3">
    <source>
        <dbReference type="ARBA" id="ARBA00011738"/>
    </source>
</evidence>
<keyword evidence="6" id="KW-0663">Pyridoxal phosphate</keyword>
<dbReference type="RefSeq" id="WP_086142752.1">
    <property type="nucleotide sequence ID" value="NZ_MIMF01000358.1"/>
</dbReference>
<dbReference type="GO" id="GO:0030170">
    <property type="term" value="F:pyridoxal phosphate binding"/>
    <property type="evidence" value="ECO:0007669"/>
    <property type="project" value="InterPro"/>
</dbReference>
<dbReference type="GO" id="GO:1901605">
    <property type="term" value="P:alpha-amino acid metabolic process"/>
    <property type="evidence" value="ECO:0007669"/>
    <property type="project" value="TreeGrafter"/>
</dbReference>
<evidence type="ECO:0000313" key="8">
    <source>
        <dbReference type="EMBL" id="OTA83011.1"/>
    </source>
</evidence>
<name>A0AAE5J5T4_LIMRT</name>
<proteinExistence type="inferred from homology"/>
<dbReference type="Proteomes" id="UP000194219">
    <property type="component" value="Unassembled WGS sequence"/>
</dbReference>
<keyword evidence="4 8" id="KW-0032">Aminotransferase</keyword>
<protein>
    <submittedName>
        <fullName evidence="8">Aminotransferase</fullName>
    </submittedName>
</protein>
<evidence type="ECO:0000256" key="5">
    <source>
        <dbReference type="ARBA" id="ARBA00022679"/>
    </source>
</evidence>
<gene>
    <name evidence="8" type="ORF">BHL83_08395</name>
</gene>
<evidence type="ECO:0000256" key="4">
    <source>
        <dbReference type="ARBA" id="ARBA00022576"/>
    </source>
</evidence>
<dbReference type="InterPro" id="IPR015424">
    <property type="entry name" value="PyrdxlP-dep_Trfase"/>
</dbReference>
<dbReference type="Gene3D" id="3.40.640.10">
    <property type="entry name" value="Type I PLP-dependent aspartate aminotransferase-like (Major domain)"/>
    <property type="match status" value="1"/>
</dbReference>
<dbReference type="AlphaFoldDB" id="A0AAE5J5T4"/>
<feature type="domain" description="Aminotransferase class I/classII large" evidence="7">
    <location>
        <begin position="44"/>
        <end position="387"/>
    </location>
</feature>
<accession>A0AAE5J5T4</accession>
<keyword evidence="5" id="KW-0808">Transferase</keyword>
<dbReference type="CDD" id="cd00609">
    <property type="entry name" value="AAT_like"/>
    <property type="match status" value="1"/>
</dbReference>
<dbReference type="InterPro" id="IPR004839">
    <property type="entry name" value="Aminotransferase_I/II_large"/>
</dbReference>
<comment type="caution">
    <text evidence="8">The sequence shown here is derived from an EMBL/GenBank/DDBJ whole genome shotgun (WGS) entry which is preliminary data.</text>
</comment>
<dbReference type="Gene3D" id="3.90.1150.10">
    <property type="entry name" value="Aspartate Aminotransferase, domain 1"/>
    <property type="match status" value="1"/>
</dbReference>
<dbReference type="PANTHER" id="PTHR42790">
    <property type="entry name" value="AMINOTRANSFERASE"/>
    <property type="match status" value="1"/>
</dbReference>
<organism evidence="8 9">
    <name type="scientific">Limosilactobacillus reuteri</name>
    <name type="common">Lactobacillus reuteri</name>
    <dbReference type="NCBI Taxonomy" id="1598"/>
    <lineage>
        <taxon>Bacteria</taxon>
        <taxon>Bacillati</taxon>
        <taxon>Bacillota</taxon>
        <taxon>Bacilli</taxon>
        <taxon>Lactobacillales</taxon>
        <taxon>Lactobacillaceae</taxon>
        <taxon>Limosilactobacillus</taxon>
    </lineage>
</organism>
<dbReference type="PANTHER" id="PTHR42790:SF19">
    <property type="entry name" value="KYNURENINE_ALPHA-AMINOADIPATE AMINOTRANSFERASE, MITOCHONDRIAL"/>
    <property type="match status" value="1"/>
</dbReference>
<evidence type="ECO:0000256" key="2">
    <source>
        <dbReference type="ARBA" id="ARBA00007441"/>
    </source>
</evidence>
<comment type="cofactor">
    <cofactor evidence="1">
        <name>pyridoxal 5'-phosphate</name>
        <dbReference type="ChEBI" id="CHEBI:597326"/>
    </cofactor>
</comment>
<dbReference type="InterPro" id="IPR015422">
    <property type="entry name" value="PyrdxlP-dep_Trfase_small"/>
</dbReference>
<evidence type="ECO:0000313" key="9">
    <source>
        <dbReference type="Proteomes" id="UP000194219"/>
    </source>
</evidence>
<dbReference type="EMBL" id="MIMV01000218">
    <property type="protein sequence ID" value="OTA83011.1"/>
    <property type="molecule type" value="Genomic_DNA"/>
</dbReference>
<dbReference type="Pfam" id="PF00155">
    <property type="entry name" value="Aminotran_1_2"/>
    <property type="match status" value="1"/>
</dbReference>
<reference evidence="8 9" key="1">
    <citation type="submission" date="2016-09" db="EMBL/GenBank/DDBJ databases">
        <title>Lactobacillus reuteri KLR3006, genome sequencing and assembly.</title>
        <authorList>
            <person name="Lee J.-Y."/>
            <person name="Kim E.B."/>
            <person name="Choi Y.-J."/>
        </authorList>
    </citation>
    <scope>NUCLEOTIDE SEQUENCE [LARGE SCALE GENOMIC DNA]</scope>
    <source>
        <strain evidence="8 9">KLR3006</strain>
    </source>
</reference>
<dbReference type="FunFam" id="3.40.640.10:FF:000053">
    <property type="entry name" value="Aminotransferase, class I"/>
    <property type="match status" value="1"/>
</dbReference>